<proteinExistence type="predicted"/>
<protein>
    <submittedName>
        <fullName evidence="3">DUF1738 domain-containing protein</fullName>
    </submittedName>
</protein>
<evidence type="ECO:0000313" key="4">
    <source>
        <dbReference type="Proteomes" id="UP000652427"/>
    </source>
</evidence>
<dbReference type="EMBL" id="JABWMH010000003">
    <property type="protein sequence ID" value="NVD28741.1"/>
    <property type="molecule type" value="Genomic_DNA"/>
</dbReference>
<accession>A0ABX2N4V1</accession>
<reference evidence="3 4" key="1">
    <citation type="submission" date="2020-06" db="EMBL/GenBank/DDBJ databases">
        <authorList>
            <person name="Kim S.-J."/>
            <person name="Park S.-J."/>
        </authorList>
    </citation>
    <scope>NUCLEOTIDE SEQUENCE [LARGE SCALE GENOMIC DNA]</scope>
    <source>
        <strain evidence="3 4">SW-151</strain>
    </source>
</reference>
<dbReference type="Pfam" id="PF08401">
    <property type="entry name" value="ArdcN"/>
    <property type="match status" value="1"/>
</dbReference>
<dbReference type="InterPro" id="IPR041459">
    <property type="entry name" value="MPTase-PolyVal"/>
</dbReference>
<dbReference type="InterPro" id="IPR013610">
    <property type="entry name" value="ArdC_N"/>
</dbReference>
<dbReference type="Proteomes" id="UP000652427">
    <property type="component" value="Unassembled WGS sequence"/>
</dbReference>
<evidence type="ECO:0000313" key="3">
    <source>
        <dbReference type="EMBL" id="NVD28741.1"/>
    </source>
</evidence>
<dbReference type="InterPro" id="IPR017113">
    <property type="entry name" value="Antirestriction_ArdC"/>
</dbReference>
<dbReference type="PIRSF" id="PIRSF037112">
    <property type="entry name" value="Antirestriction_ArdC"/>
    <property type="match status" value="1"/>
</dbReference>
<feature type="domain" description="N-terminal" evidence="1">
    <location>
        <begin position="15"/>
        <end position="128"/>
    </location>
</feature>
<comment type="caution">
    <text evidence="3">The sequence shown here is derived from an EMBL/GenBank/DDBJ whole genome shotgun (WGS) entry which is preliminary data.</text>
</comment>
<organism evidence="3 4">
    <name type="scientific">Parasphingorhabdus flavimaris</name>
    <dbReference type="NCBI Taxonomy" id="266812"/>
    <lineage>
        <taxon>Bacteria</taxon>
        <taxon>Pseudomonadati</taxon>
        <taxon>Pseudomonadota</taxon>
        <taxon>Alphaproteobacteria</taxon>
        <taxon>Sphingomonadales</taxon>
        <taxon>Sphingomonadaceae</taxon>
        <taxon>Parasphingorhabdus</taxon>
    </lineage>
</organism>
<evidence type="ECO:0000259" key="1">
    <source>
        <dbReference type="Pfam" id="PF08401"/>
    </source>
</evidence>
<name>A0ABX2N4V1_9SPHN</name>
<keyword evidence="4" id="KW-1185">Reference proteome</keyword>
<sequence length="308" mass="34264">MPKRSYLSPKISPAARITAAIIEKLEVGTKPWIQPWRGLPVSRPLRSCGTPYRGMNVFWLWMMAQENGYSAPYWMTYRQCASLGGQVRKGEKSSIAIFYKSYTKEVEAADHGEAQEETRRVLKSYAIFNADQCDGLPERYHPTAEVLDIEPEGRAEELDQFFARIGANTREHGSSAYYEPVADRITMPPISLFDGYDQFCATLSHELGHWSGHKSRLNRDLKNRFGSAAYAAEELVAELSSAILGAELGLPVGHLDNHASYIASWLKLLKKDDRAILTAAARAEEASNLLLSLGGYVQQESGELSDAA</sequence>
<gene>
    <name evidence="3" type="ORF">HUO14_12645</name>
</gene>
<dbReference type="Pfam" id="PF18818">
    <property type="entry name" value="MPTase-PolyVal"/>
    <property type="match status" value="1"/>
</dbReference>
<dbReference type="RefSeq" id="WP_176280138.1">
    <property type="nucleotide sequence ID" value="NZ_JABWMH010000003.1"/>
</dbReference>
<evidence type="ECO:0000259" key="2">
    <source>
        <dbReference type="Pfam" id="PF18818"/>
    </source>
</evidence>
<feature type="domain" description="Polyvalent protein metallopeptidase" evidence="2">
    <location>
        <begin position="156"/>
        <end position="281"/>
    </location>
</feature>